<evidence type="ECO:0008006" key="4">
    <source>
        <dbReference type="Google" id="ProtNLM"/>
    </source>
</evidence>
<comment type="caution">
    <text evidence="2">The sequence shown here is derived from an EMBL/GenBank/DDBJ whole genome shotgun (WGS) entry which is preliminary data.</text>
</comment>
<evidence type="ECO:0000313" key="2">
    <source>
        <dbReference type="EMBL" id="KAJ3592575.1"/>
    </source>
</evidence>
<dbReference type="Proteomes" id="UP001148018">
    <property type="component" value="Unassembled WGS sequence"/>
</dbReference>
<keyword evidence="3" id="KW-1185">Reference proteome</keyword>
<reference evidence="2" key="1">
    <citation type="submission" date="2022-07" db="EMBL/GenBank/DDBJ databases">
        <title>Chromosome-level genome of Muraenolepis orangiensis.</title>
        <authorList>
            <person name="Kim J."/>
        </authorList>
    </citation>
    <scope>NUCLEOTIDE SEQUENCE</scope>
    <source>
        <strain evidence="2">KU_S4_2022</strain>
        <tissue evidence="2">Muscle</tissue>
    </source>
</reference>
<dbReference type="EMBL" id="JANIIK010000113">
    <property type="protein sequence ID" value="KAJ3592575.1"/>
    <property type="molecule type" value="Genomic_DNA"/>
</dbReference>
<evidence type="ECO:0000256" key="1">
    <source>
        <dbReference type="SAM" id="SignalP"/>
    </source>
</evidence>
<feature type="signal peptide" evidence="1">
    <location>
        <begin position="1"/>
        <end position="35"/>
    </location>
</feature>
<organism evidence="2 3">
    <name type="scientific">Muraenolepis orangiensis</name>
    <name type="common">Patagonian moray cod</name>
    <dbReference type="NCBI Taxonomy" id="630683"/>
    <lineage>
        <taxon>Eukaryota</taxon>
        <taxon>Metazoa</taxon>
        <taxon>Chordata</taxon>
        <taxon>Craniata</taxon>
        <taxon>Vertebrata</taxon>
        <taxon>Euteleostomi</taxon>
        <taxon>Actinopterygii</taxon>
        <taxon>Neopterygii</taxon>
        <taxon>Teleostei</taxon>
        <taxon>Neoteleostei</taxon>
        <taxon>Acanthomorphata</taxon>
        <taxon>Zeiogadaria</taxon>
        <taxon>Gadariae</taxon>
        <taxon>Gadiformes</taxon>
        <taxon>Muraenolepidoidei</taxon>
        <taxon>Muraenolepididae</taxon>
        <taxon>Muraenolepis</taxon>
    </lineage>
</organism>
<proteinExistence type="predicted"/>
<dbReference type="AlphaFoldDB" id="A0A9Q0DPM7"/>
<sequence>MTSVLGEKLFALTVHAIRLLAPVTRLLLLYTPSGSWPPSPGCSYCTRHQAPGPRHPAGGGDVAVGWGSGVTLPQ</sequence>
<protein>
    <recommendedName>
        <fullName evidence="4">Secreted protein</fullName>
    </recommendedName>
</protein>
<accession>A0A9Q0DPM7</accession>
<keyword evidence="1" id="KW-0732">Signal</keyword>
<feature type="chain" id="PRO_5040478380" description="Secreted protein" evidence="1">
    <location>
        <begin position="36"/>
        <end position="74"/>
    </location>
</feature>
<evidence type="ECO:0000313" key="3">
    <source>
        <dbReference type="Proteomes" id="UP001148018"/>
    </source>
</evidence>
<name>A0A9Q0DPM7_9TELE</name>
<gene>
    <name evidence="2" type="ORF">NHX12_007702</name>
</gene>